<feature type="compositionally biased region" description="Basic and acidic residues" evidence="5">
    <location>
        <begin position="1173"/>
        <end position="1185"/>
    </location>
</feature>
<dbReference type="Proteomes" id="UP000295497">
    <property type="component" value="Chromosome"/>
</dbReference>
<gene>
    <name evidence="7" type="ORF">SOCE836_061270</name>
</gene>
<feature type="repeat" description="WD" evidence="3">
    <location>
        <begin position="1020"/>
        <end position="1061"/>
    </location>
</feature>
<evidence type="ECO:0000256" key="5">
    <source>
        <dbReference type="SAM" id="MobiDB-lite"/>
    </source>
</evidence>
<sequence length="1284" mass="137649">MSALVTNPFPGPQPYRTSDRERFFGRGDMARALESSVLASRCVTVYGPSGAGKSSLVQAAVLPALIEAHEVRVVLVDGWPEGEDASRWLASKAYAGAGLGEAPGDMSPRDAILAAAQRIARRSDRLLVVYLDQVEQLLYPGRDPEPTEALFECVDHLAQLPLGKARVMLSLREDYLGRFRDRLRDRRRLLDHGFRVGPLTVAELTEAMCQTAAAGVPPQAWSSDELRRLMLQVRVPGQAASDRAEAVAAYAQIVCRALFQQRAQGDGATEAVEAEPILRGYLEATLEELGPRRDAAQQLLEEHLVTPDGGRTLRLEKELLRLLPAEELSPILKALERAAILHAGEHQGSRYFELGHDWLARMVNERREQRRREAEQRRREQEQQERFRRERAEAEARLAKERARRRALVAIASAAATGVAGALGYWAWQERVAKEKARVAAEETRQRAEAKASEALDAKVESGVRELNDRGQISMALKLLSEAKHPEEQRGWVGLASDALRENALRASLRGHEGPLTAASWSPDGKRVLTASEDGTARVWRADGTGQPVSLKGHGAAVLSAAWSPDGERVLTASEDGTARVWRADGAGQPVSLKGHGGPVVSAAWSRDGQRVITVSRDGAARVHAADGAGEPLVLRGGAVPISCAAFHPDGARFLTGSADGTVRWWSHDAARTTDFRGHEDAVIFLAVSPDGERIATASRDGTARVWDAEGTGASVLLQGHTGAILHVAWSADSARVATGSADGTARVWPSDGKLVPPITLKGHAQSVVHVAFRPDGAHLATASTDRTARLWPLDGSDPLVLREHDAPVRAAAWSPDGSQVVTAAGADPAGPTNDRTAKVWSAELLERLQRERRGAGAVRSASLDTAGELAVSAYDDGSVRLWRIDGDERTVALKGHVAPVTSVALSPAGTHIVTSSLDNTARVYRTMGKGEAVVVRRHDAEVSFAAWSPDGKRVVTVSADRTAQVWNADGSGSALLTRHHEDRVTWAAWSPDGTRIVTTSVDRTARVWQVGSTDAPVVLRGHEGSVLAAAWSPDGKRIVTTSEDKTARLWDADSGKELAAQRGHQGAVLRAIWSPDGERVATSSADNVVLIWHADARGTPIALESRVPVLAMRFLEGGRKLLGVASDGTARAWVTDVGTLRERLATAHTDCLPANMRALYLGETPDEARARHARCETSFRRTPVEAKAAAATPSAPVEPPPVPSAEPPPVPSAEPPPVPSAEPPPVPSAEPPPVPSAEPSVRAVEAVPAPPPRLRLRPPPTQPPAAPRPSGKAFRPPGGTKLE</sequence>
<feature type="repeat" description="WD" evidence="3">
    <location>
        <begin position="936"/>
        <end position="968"/>
    </location>
</feature>
<feature type="repeat" description="WD" evidence="3">
    <location>
        <begin position="718"/>
        <end position="749"/>
    </location>
</feature>
<dbReference type="SMART" id="SM00320">
    <property type="entry name" value="WD40"/>
    <property type="match status" value="15"/>
</dbReference>
<dbReference type="InterPro" id="IPR049052">
    <property type="entry name" value="nSTAND1"/>
</dbReference>
<dbReference type="Pfam" id="PF00400">
    <property type="entry name" value="WD40"/>
    <property type="match status" value="14"/>
</dbReference>
<dbReference type="RefSeq" id="WP_129577249.1">
    <property type="nucleotide sequence ID" value="NZ_CP012672.1"/>
</dbReference>
<keyword evidence="2" id="KW-0677">Repeat</keyword>
<dbReference type="Pfam" id="PF20703">
    <property type="entry name" value="nSTAND1"/>
    <property type="match status" value="1"/>
</dbReference>
<feature type="repeat" description="WD" evidence="3">
    <location>
        <begin position="859"/>
        <end position="893"/>
    </location>
</feature>
<dbReference type="InterPro" id="IPR027417">
    <property type="entry name" value="P-loop_NTPase"/>
</dbReference>
<evidence type="ECO:0000256" key="2">
    <source>
        <dbReference type="ARBA" id="ARBA00022737"/>
    </source>
</evidence>
<feature type="repeat" description="WD" evidence="3">
    <location>
        <begin position="978"/>
        <end position="1019"/>
    </location>
</feature>
<feature type="region of interest" description="Disordered" evidence="5">
    <location>
        <begin position="371"/>
        <end position="390"/>
    </location>
</feature>
<protein>
    <recommendedName>
        <fullName evidence="6">Novel STAND NTPase 1 domain-containing protein</fullName>
    </recommendedName>
</protein>
<feature type="compositionally biased region" description="Low complexity" evidence="5">
    <location>
        <begin position="1238"/>
        <end position="1248"/>
    </location>
</feature>
<feature type="compositionally biased region" description="Pro residues" evidence="5">
    <location>
        <begin position="1249"/>
        <end position="1268"/>
    </location>
</feature>
<feature type="compositionally biased region" description="Pro residues" evidence="5">
    <location>
        <begin position="1197"/>
        <end position="1237"/>
    </location>
</feature>
<feature type="repeat" description="WD" evidence="3">
    <location>
        <begin position="593"/>
        <end position="623"/>
    </location>
</feature>
<accession>A0A4P2QUB7</accession>
<dbReference type="InterPro" id="IPR050349">
    <property type="entry name" value="WD_LIS1/nudF_dynein_reg"/>
</dbReference>
<dbReference type="EMBL" id="CP012672">
    <property type="protein sequence ID" value="AUX33959.1"/>
    <property type="molecule type" value="Genomic_DNA"/>
</dbReference>
<dbReference type="Gene3D" id="3.40.50.300">
    <property type="entry name" value="P-loop containing nucleotide triphosphate hydrolases"/>
    <property type="match status" value="1"/>
</dbReference>
<dbReference type="PROSITE" id="PS50082">
    <property type="entry name" value="WD_REPEATS_2"/>
    <property type="match status" value="13"/>
</dbReference>
<evidence type="ECO:0000313" key="8">
    <source>
        <dbReference type="Proteomes" id="UP000295497"/>
    </source>
</evidence>
<dbReference type="CDD" id="cd00200">
    <property type="entry name" value="WD40"/>
    <property type="match status" value="2"/>
</dbReference>
<dbReference type="PROSITE" id="PS00678">
    <property type="entry name" value="WD_REPEATS_1"/>
    <property type="match status" value="1"/>
</dbReference>
<evidence type="ECO:0000313" key="7">
    <source>
        <dbReference type="EMBL" id="AUX33959.1"/>
    </source>
</evidence>
<dbReference type="InterPro" id="IPR001680">
    <property type="entry name" value="WD40_rpt"/>
</dbReference>
<feature type="repeat" description="WD" evidence="3">
    <location>
        <begin position="676"/>
        <end position="708"/>
    </location>
</feature>
<name>A0A4P2QUB7_SORCE</name>
<evidence type="ECO:0000259" key="6">
    <source>
        <dbReference type="Pfam" id="PF20703"/>
    </source>
</evidence>
<dbReference type="InterPro" id="IPR015943">
    <property type="entry name" value="WD40/YVTN_repeat-like_dom_sf"/>
</dbReference>
<feature type="repeat" description="WD" evidence="3">
    <location>
        <begin position="551"/>
        <end position="582"/>
    </location>
</feature>
<feature type="repeat" description="WD" evidence="3">
    <location>
        <begin position="894"/>
        <end position="925"/>
    </location>
</feature>
<reference evidence="7 8" key="1">
    <citation type="submission" date="2015-09" db="EMBL/GenBank/DDBJ databases">
        <title>Sorangium comparison.</title>
        <authorList>
            <person name="Zaburannyi N."/>
            <person name="Bunk B."/>
            <person name="Overmann J."/>
            <person name="Mueller R."/>
        </authorList>
    </citation>
    <scope>NUCLEOTIDE SEQUENCE [LARGE SCALE GENOMIC DNA]</scope>
    <source>
        <strain evidence="7 8">So ce836</strain>
    </source>
</reference>
<evidence type="ECO:0000256" key="1">
    <source>
        <dbReference type="ARBA" id="ARBA00022574"/>
    </source>
</evidence>
<dbReference type="PANTHER" id="PTHR44129">
    <property type="entry name" value="WD REPEAT-CONTAINING PROTEIN POP1"/>
    <property type="match status" value="1"/>
</dbReference>
<feature type="repeat" description="WD" evidence="3">
    <location>
        <begin position="1062"/>
        <end position="1093"/>
    </location>
</feature>
<evidence type="ECO:0000256" key="4">
    <source>
        <dbReference type="SAM" id="Coils"/>
    </source>
</evidence>
<feature type="region of interest" description="Disordered" evidence="5">
    <location>
        <begin position="1173"/>
        <end position="1284"/>
    </location>
</feature>
<feature type="domain" description="Novel STAND NTPase 1" evidence="6">
    <location>
        <begin position="8"/>
        <end position="389"/>
    </location>
</feature>
<dbReference type="PRINTS" id="PR00320">
    <property type="entry name" value="GPROTEINBRPT"/>
</dbReference>
<evidence type="ECO:0000256" key="3">
    <source>
        <dbReference type="PROSITE-ProRule" id="PRU00221"/>
    </source>
</evidence>
<proteinExistence type="predicted"/>
<feature type="coiled-coil region" evidence="4">
    <location>
        <begin position="431"/>
        <end position="458"/>
    </location>
</feature>
<organism evidence="7 8">
    <name type="scientific">Sorangium cellulosum</name>
    <name type="common">Polyangium cellulosum</name>
    <dbReference type="NCBI Taxonomy" id="56"/>
    <lineage>
        <taxon>Bacteria</taxon>
        <taxon>Pseudomonadati</taxon>
        <taxon>Myxococcota</taxon>
        <taxon>Polyangia</taxon>
        <taxon>Polyangiales</taxon>
        <taxon>Polyangiaceae</taxon>
        <taxon>Sorangium</taxon>
    </lineage>
</organism>
<feature type="compositionally biased region" description="Low complexity" evidence="5">
    <location>
        <begin position="1186"/>
        <end position="1196"/>
    </location>
</feature>
<keyword evidence="1 3" id="KW-0853">WD repeat</keyword>
<dbReference type="Gene3D" id="2.130.10.10">
    <property type="entry name" value="YVTN repeat-like/Quinoprotein amine dehydrogenase"/>
    <property type="match status" value="5"/>
</dbReference>
<dbReference type="InterPro" id="IPR019775">
    <property type="entry name" value="WD40_repeat_CS"/>
</dbReference>
<dbReference type="InterPro" id="IPR036322">
    <property type="entry name" value="WD40_repeat_dom_sf"/>
</dbReference>
<dbReference type="PROSITE" id="PS50294">
    <property type="entry name" value="WD_REPEATS_REGION"/>
    <property type="match status" value="11"/>
</dbReference>
<dbReference type="SUPFAM" id="SSF50978">
    <property type="entry name" value="WD40 repeat-like"/>
    <property type="match status" value="2"/>
</dbReference>
<dbReference type="InterPro" id="IPR020472">
    <property type="entry name" value="WD40_PAC1"/>
</dbReference>
<feature type="repeat" description="WD" evidence="3">
    <location>
        <begin position="761"/>
        <end position="802"/>
    </location>
</feature>
<feature type="repeat" description="WD" evidence="3">
    <location>
        <begin position="509"/>
        <end position="540"/>
    </location>
</feature>
<dbReference type="SUPFAM" id="SSF52540">
    <property type="entry name" value="P-loop containing nucleoside triphosphate hydrolases"/>
    <property type="match status" value="1"/>
</dbReference>
<feature type="repeat" description="WD" evidence="3">
    <location>
        <begin position="635"/>
        <end position="676"/>
    </location>
</feature>
<keyword evidence="4" id="KW-0175">Coiled coil</keyword>